<dbReference type="Gene3D" id="2.30.29.30">
    <property type="entry name" value="Pleckstrin-homology domain (PH domain)/Phosphotyrosine-binding domain (PTB)"/>
    <property type="match status" value="1"/>
</dbReference>
<keyword evidence="13" id="KW-1185">Reference proteome</keyword>
<accession>A0A8C4R918</accession>
<dbReference type="GO" id="GO:0005737">
    <property type="term" value="C:cytoplasm"/>
    <property type="evidence" value="ECO:0007669"/>
    <property type="project" value="UniProtKB-SubCell"/>
</dbReference>
<dbReference type="GO" id="GO:0008270">
    <property type="term" value="F:zinc ion binding"/>
    <property type="evidence" value="ECO:0007669"/>
    <property type="project" value="UniProtKB-KW"/>
</dbReference>
<feature type="region of interest" description="Disordered" evidence="9">
    <location>
        <begin position="1117"/>
        <end position="1184"/>
    </location>
</feature>
<dbReference type="PROSITE" id="PS50003">
    <property type="entry name" value="PH_DOMAIN"/>
    <property type="match status" value="1"/>
</dbReference>
<dbReference type="PANTHER" id="PTHR13944:SF21">
    <property type="entry name" value="CYSTS, ISOFORM C"/>
    <property type="match status" value="1"/>
</dbReference>
<dbReference type="Proteomes" id="UP000694388">
    <property type="component" value="Unplaced"/>
</dbReference>
<feature type="compositionally biased region" description="Polar residues" evidence="9">
    <location>
        <begin position="1164"/>
        <end position="1177"/>
    </location>
</feature>
<reference evidence="12" key="2">
    <citation type="submission" date="2025-09" db="UniProtKB">
        <authorList>
            <consortium name="Ensembl"/>
        </authorList>
    </citation>
    <scope>IDENTIFICATION</scope>
</reference>
<feature type="region of interest" description="Disordered" evidence="9">
    <location>
        <begin position="76"/>
        <end position="134"/>
    </location>
</feature>
<dbReference type="SMART" id="SM00233">
    <property type="entry name" value="PH"/>
    <property type="match status" value="1"/>
</dbReference>
<dbReference type="InterPro" id="IPR051632">
    <property type="entry name" value="Rho_GEF"/>
</dbReference>
<keyword evidence="3" id="KW-0597">Phosphoprotein</keyword>
<evidence type="ECO:0000256" key="2">
    <source>
        <dbReference type="ARBA" id="ARBA00022490"/>
    </source>
</evidence>
<feature type="domain" description="DH" evidence="11">
    <location>
        <begin position="426"/>
        <end position="624"/>
    </location>
</feature>
<dbReference type="SMART" id="SM00325">
    <property type="entry name" value="RhoGEF"/>
    <property type="match status" value="1"/>
</dbReference>
<evidence type="ECO:0000256" key="4">
    <source>
        <dbReference type="ARBA" id="ARBA00022658"/>
    </source>
</evidence>
<feature type="compositionally biased region" description="Low complexity" evidence="9">
    <location>
        <begin position="96"/>
        <end position="109"/>
    </location>
</feature>
<dbReference type="InterPro" id="IPR041020">
    <property type="entry name" value="PH_16"/>
</dbReference>
<dbReference type="InterPro" id="IPR035899">
    <property type="entry name" value="DBL_dom_sf"/>
</dbReference>
<dbReference type="InterPro" id="IPR001849">
    <property type="entry name" value="PH_domain"/>
</dbReference>
<keyword evidence="2" id="KW-0963">Cytoplasm</keyword>
<feature type="region of interest" description="Disordered" evidence="9">
    <location>
        <begin position="196"/>
        <end position="223"/>
    </location>
</feature>
<feature type="compositionally biased region" description="Low complexity" evidence="9">
    <location>
        <begin position="76"/>
        <end position="88"/>
    </location>
</feature>
<evidence type="ECO:0000256" key="6">
    <source>
        <dbReference type="ARBA" id="ARBA00022771"/>
    </source>
</evidence>
<dbReference type="CDD" id="cd00160">
    <property type="entry name" value="RhoGEF"/>
    <property type="match status" value="1"/>
</dbReference>
<feature type="domain" description="PH" evidence="10">
    <location>
        <begin position="671"/>
        <end position="773"/>
    </location>
</feature>
<feature type="compositionally biased region" description="Basic residues" evidence="9">
    <location>
        <begin position="213"/>
        <end position="223"/>
    </location>
</feature>
<dbReference type="GO" id="GO:0035023">
    <property type="term" value="P:regulation of Rho protein signal transduction"/>
    <property type="evidence" value="ECO:0007669"/>
    <property type="project" value="TreeGrafter"/>
</dbReference>
<dbReference type="GeneTree" id="ENSGT00940000157375"/>
<keyword evidence="4" id="KW-0344">Guanine-nucleotide releasing factor</keyword>
<keyword evidence="8" id="KW-0175">Coiled coil</keyword>
<evidence type="ECO:0000256" key="5">
    <source>
        <dbReference type="ARBA" id="ARBA00022723"/>
    </source>
</evidence>
<dbReference type="PROSITE" id="PS50010">
    <property type="entry name" value="DH_2"/>
    <property type="match status" value="1"/>
</dbReference>
<evidence type="ECO:0000259" key="11">
    <source>
        <dbReference type="PROSITE" id="PS50010"/>
    </source>
</evidence>
<dbReference type="InterPro" id="IPR000219">
    <property type="entry name" value="DH_dom"/>
</dbReference>
<evidence type="ECO:0000259" key="10">
    <source>
        <dbReference type="PROSITE" id="PS50003"/>
    </source>
</evidence>
<evidence type="ECO:0000256" key="1">
    <source>
        <dbReference type="ARBA" id="ARBA00004496"/>
    </source>
</evidence>
<dbReference type="GO" id="GO:0005085">
    <property type="term" value="F:guanyl-nucleotide exchange factor activity"/>
    <property type="evidence" value="ECO:0007669"/>
    <property type="project" value="UniProtKB-KW"/>
</dbReference>
<dbReference type="Gene3D" id="1.20.900.10">
    <property type="entry name" value="Dbl homology (DH) domain"/>
    <property type="match status" value="1"/>
</dbReference>
<dbReference type="Pfam" id="PF17838">
    <property type="entry name" value="PH_16"/>
    <property type="match status" value="1"/>
</dbReference>
<keyword evidence="5" id="KW-0479">Metal-binding</keyword>
<feature type="region of interest" description="Disordered" evidence="9">
    <location>
        <begin position="1058"/>
        <end position="1078"/>
    </location>
</feature>
<proteinExistence type="predicted"/>
<keyword evidence="7" id="KW-0862">Zinc</keyword>
<evidence type="ECO:0000256" key="3">
    <source>
        <dbReference type="ARBA" id="ARBA00022553"/>
    </source>
</evidence>
<dbReference type="FunFam" id="1.20.900.10:FF:000004">
    <property type="entry name" value="Rho guanine nucleotide exchange factor 2"/>
    <property type="match status" value="1"/>
</dbReference>
<dbReference type="PANTHER" id="PTHR13944">
    <property type="entry name" value="AGAP007712-PA"/>
    <property type="match status" value="1"/>
</dbReference>
<protein>
    <submittedName>
        <fullName evidence="12">Uncharacterized protein</fullName>
    </submittedName>
</protein>
<dbReference type="Ensembl" id="ENSEBUT00000027746.1">
    <property type="protein sequence ID" value="ENSEBUP00000027170.1"/>
    <property type="gene ID" value="ENSEBUG00000016680.1"/>
</dbReference>
<dbReference type="SUPFAM" id="SSF50729">
    <property type="entry name" value="PH domain-like"/>
    <property type="match status" value="1"/>
</dbReference>
<evidence type="ECO:0000256" key="7">
    <source>
        <dbReference type="ARBA" id="ARBA00022833"/>
    </source>
</evidence>
<comment type="subcellular location">
    <subcellularLocation>
        <location evidence="1">Cytoplasm</location>
    </subcellularLocation>
</comment>
<name>A0A8C4R918_EPTBU</name>
<feature type="compositionally biased region" description="Polar residues" evidence="9">
    <location>
        <begin position="1125"/>
        <end position="1136"/>
    </location>
</feature>
<evidence type="ECO:0000256" key="9">
    <source>
        <dbReference type="SAM" id="MobiDB-lite"/>
    </source>
</evidence>
<evidence type="ECO:0000313" key="12">
    <source>
        <dbReference type="Ensembl" id="ENSEBUP00000027170.1"/>
    </source>
</evidence>
<dbReference type="InterPro" id="IPR011993">
    <property type="entry name" value="PH-like_dom_sf"/>
</dbReference>
<keyword evidence="6" id="KW-0863">Zinc-finger</keyword>
<dbReference type="Pfam" id="PF00621">
    <property type="entry name" value="RhoGEF"/>
    <property type="match status" value="1"/>
</dbReference>
<evidence type="ECO:0000313" key="13">
    <source>
        <dbReference type="Proteomes" id="UP000694388"/>
    </source>
</evidence>
<dbReference type="SUPFAM" id="SSF48065">
    <property type="entry name" value="DBL homology domain (DH-domain)"/>
    <property type="match status" value="1"/>
</dbReference>
<reference evidence="12" key="1">
    <citation type="submission" date="2025-08" db="UniProtKB">
        <authorList>
            <consortium name="Ensembl"/>
        </authorList>
    </citation>
    <scope>IDENTIFICATION</scope>
</reference>
<sequence>MGAWTAFLYRLPVDTAGQAGNPVKMPPWQRSQSQQVLLSQCSRASMAFEHCVNTQSVPGFTDFGSLERLAQEGLVSSRAGSVESGSSAETEETQRSSCTPSLDSSSSLSQNIGPQPREDASNRGTEAFDDTSQVCNSSHEELWEIIRKHDEARRLSLEEEEGNLDLPSVECPERERSNSLSLFEFLQAIEEEPLPPKQRCEKSNKGRPFNMFRPRKNKDKKKAKGMLCEAKDAKDNESGNTGTERQLRINGEVEAREGPRISGEGNVSTQRDVISCNQKKEVHCGATIATDTSCGMDNNSSQKSLANHERTHSSMLPLDAVAGFPKKRQDVFPVPLNSMTFTLDSSRLSMHEASATTAMCSHCQANTVQVHPEVQAQLNTDGTPVQASASPSLRDIEVDASMLKSESWRQAVDPCFAQKQNPEVAMRQDVIYELMQTEFHIVRTLRIMTDIFHRGLKEELEMEEVTLERLVPCLNELLRIHSRFLECLLMRRRQALFEGGGDRNFLIVWIADILVNQFSGGNAESLVRTYGAFCSRHNDALAFYKDLLSRNRSFQMFIQKQSKNPQALRLGIPECFLLVTQRITKYPVLISRILQHTEVGTNEHNQLVRALTLVKTVVTAVDGRVNRAQRLKEIAGRIDARAYTQTKGGQQFRREDLREDAPSCSTGCSRVLVREGAVTLKGAADRRKDVLLILLSDLLVFLQERDQKYTFASLDQKPAVIPLQKLIVREVANSDRGLFLISASPEGPEMYEVHVVSRDQRNAWKGLIRHAVASLQDTEGFTNHKMKRNVDGFQVGRCQALQEPLGQRDGQLSSSFEENLQAWAKMAESNDIGRTFSTELPSSQACRLQDSLLNLAVQQADGLRKLLLLAMGVPSESVLSEGAPFDEWGLTRSKSSASCPETSDGTPVVLPRRAETFGGFDSNTSAKGDLRGVRTSSDPLLLISKPEPLSPSQQTIDMMQSLMQTLFTLKAAVDRCGSECWHSCPTCSDVASVDRTSKTTDGSPRWEERRVVHLEKRESRLWQAEKAWQEKRACQQKELDQLEAQLMEEASCLGIVRRKSDGAGNGPSRRHAAQGHESRCRSEIMRDLKGFDKTSCTAAVCKTQSLDRRGSFDSITRNEKLRAKATTQESAPSRFSNRLLIRGSTKSRCRPKSTSPKNIKPAPMQSQGRAVSEGSESQDGDRRLHPNTATLLHVQRQFQQDSIAVNQKEITTVTPPRPLNTENVATGEIFYC</sequence>
<evidence type="ECO:0000256" key="8">
    <source>
        <dbReference type="ARBA" id="ARBA00023054"/>
    </source>
</evidence>
<dbReference type="AlphaFoldDB" id="A0A8C4R918"/>
<organism evidence="12 13">
    <name type="scientific">Eptatretus burgeri</name>
    <name type="common">Inshore hagfish</name>
    <dbReference type="NCBI Taxonomy" id="7764"/>
    <lineage>
        <taxon>Eukaryota</taxon>
        <taxon>Metazoa</taxon>
        <taxon>Chordata</taxon>
        <taxon>Craniata</taxon>
        <taxon>Vertebrata</taxon>
        <taxon>Cyclostomata</taxon>
        <taxon>Myxini</taxon>
        <taxon>Myxiniformes</taxon>
        <taxon>Myxinidae</taxon>
        <taxon>Eptatretinae</taxon>
        <taxon>Eptatretus</taxon>
    </lineage>
</organism>